<feature type="compositionally biased region" description="Basic and acidic residues" evidence="5">
    <location>
        <begin position="152"/>
        <end position="161"/>
    </location>
</feature>
<dbReference type="Proteomes" id="UP000654123">
    <property type="component" value="Unassembled WGS sequence"/>
</dbReference>
<dbReference type="InterPro" id="IPR036390">
    <property type="entry name" value="WH_DNA-bd_sf"/>
</dbReference>
<comment type="caution">
    <text evidence="6">The sequence shown here is derived from an EMBL/GenBank/DDBJ whole genome shotgun (WGS) entry which is preliminary data.</text>
</comment>
<evidence type="ECO:0000313" key="7">
    <source>
        <dbReference type="Proteomes" id="UP000654123"/>
    </source>
</evidence>
<feature type="compositionally biased region" description="Low complexity" evidence="5">
    <location>
        <begin position="111"/>
        <end position="122"/>
    </location>
</feature>
<evidence type="ECO:0000256" key="4">
    <source>
        <dbReference type="ARBA" id="ARBA00023163"/>
    </source>
</evidence>
<comment type="similarity">
    <text evidence="1">Belongs to the BlaI transcriptional regulatory family.</text>
</comment>
<keyword evidence="4" id="KW-0804">Transcription</keyword>
<reference evidence="6" key="1">
    <citation type="journal article" date="2014" name="Int. J. Syst. Evol. Microbiol.">
        <title>Complete genome sequence of Corynebacterium casei LMG S-19264T (=DSM 44701T), isolated from a smear-ripened cheese.</title>
        <authorList>
            <consortium name="US DOE Joint Genome Institute (JGI-PGF)"/>
            <person name="Walter F."/>
            <person name="Albersmeier A."/>
            <person name="Kalinowski J."/>
            <person name="Ruckert C."/>
        </authorList>
    </citation>
    <scope>NUCLEOTIDE SEQUENCE</scope>
    <source>
        <strain evidence="6">JCM 4335</strain>
    </source>
</reference>
<dbReference type="Gene3D" id="1.10.10.10">
    <property type="entry name" value="Winged helix-like DNA-binding domain superfamily/Winged helix DNA-binding domain"/>
    <property type="match status" value="1"/>
</dbReference>
<dbReference type="GO" id="GO:0045892">
    <property type="term" value="P:negative regulation of DNA-templated transcription"/>
    <property type="evidence" value="ECO:0007669"/>
    <property type="project" value="InterPro"/>
</dbReference>
<feature type="region of interest" description="Disordered" evidence="5">
    <location>
        <begin position="108"/>
        <end position="296"/>
    </location>
</feature>
<keyword evidence="7" id="KW-1185">Reference proteome</keyword>
<dbReference type="InterPro" id="IPR005650">
    <property type="entry name" value="BlaI_family"/>
</dbReference>
<evidence type="ECO:0000256" key="3">
    <source>
        <dbReference type="ARBA" id="ARBA00023125"/>
    </source>
</evidence>
<keyword evidence="2" id="KW-0805">Transcription regulation</keyword>
<dbReference type="EMBL" id="BMSV01000013">
    <property type="protein sequence ID" value="GGQ28971.1"/>
    <property type="molecule type" value="Genomic_DNA"/>
</dbReference>
<dbReference type="AlphaFoldDB" id="A0A918B506"/>
<dbReference type="InterPro" id="IPR036388">
    <property type="entry name" value="WH-like_DNA-bd_sf"/>
</dbReference>
<reference evidence="6" key="2">
    <citation type="submission" date="2020-09" db="EMBL/GenBank/DDBJ databases">
        <authorList>
            <person name="Sun Q."/>
            <person name="Ohkuma M."/>
        </authorList>
    </citation>
    <scope>NUCLEOTIDE SEQUENCE</scope>
    <source>
        <strain evidence="6">JCM 4335</strain>
    </source>
</reference>
<feature type="compositionally biased region" description="Low complexity" evidence="5">
    <location>
        <begin position="268"/>
        <end position="282"/>
    </location>
</feature>
<feature type="compositionally biased region" description="Pro residues" evidence="5">
    <location>
        <begin position="219"/>
        <end position="237"/>
    </location>
</feature>
<evidence type="ECO:0000256" key="5">
    <source>
        <dbReference type="SAM" id="MobiDB-lite"/>
    </source>
</evidence>
<name>A0A918B506_9ACTN</name>
<proteinExistence type="inferred from homology"/>
<evidence type="ECO:0008006" key="8">
    <source>
        <dbReference type="Google" id="ProtNLM"/>
    </source>
</evidence>
<keyword evidence="3" id="KW-0238">DNA-binding</keyword>
<evidence type="ECO:0000313" key="6">
    <source>
        <dbReference type="EMBL" id="GGQ28971.1"/>
    </source>
</evidence>
<protein>
    <recommendedName>
        <fullName evidence="8">Transcriptional regulator</fullName>
    </recommendedName>
</protein>
<sequence>MTRVWQWNRPVTVREVLEDLQRERSIAYTTVMTVLDNLHQKGWVRREVAGRAYRYTAVSTRAAYSAALMNEAWSRSDNPAAALVAFFGMMSSEQREALNDAIRIVQRDTPEGTPEGPEGAAPPERETPGKGSSAPSGEPPNAPGEGAAPDVDTPRSDENAERGTGQGRPGSAEAPAAPQSGAERPGESPEDGFGGTTPQSALQGAATPPGETPQATPHTSPPGPGQVPPGTPPPPGEGPAHPAAPQDPVPQAPPPAAPAPGVLPAPDPTTTGPTDPAAPAGGSARQGDDGPGAAER</sequence>
<dbReference type="SUPFAM" id="SSF46785">
    <property type="entry name" value="Winged helix' DNA-binding domain"/>
    <property type="match status" value="1"/>
</dbReference>
<feature type="compositionally biased region" description="Pro residues" evidence="5">
    <location>
        <begin position="245"/>
        <end position="267"/>
    </location>
</feature>
<dbReference type="Pfam" id="PF03965">
    <property type="entry name" value="Penicillinase_R"/>
    <property type="match status" value="1"/>
</dbReference>
<evidence type="ECO:0000256" key="1">
    <source>
        <dbReference type="ARBA" id="ARBA00011046"/>
    </source>
</evidence>
<dbReference type="GO" id="GO:0003677">
    <property type="term" value="F:DNA binding"/>
    <property type="evidence" value="ECO:0007669"/>
    <property type="project" value="UniProtKB-KW"/>
</dbReference>
<organism evidence="6 7">
    <name type="scientific">Streptomyces roseolilacinus</name>
    <dbReference type="NCBI Taxonomy" id="66904"/>
    <lineage>
        <taxon>Bacteria</taxon>
        <taxon>Bacillati</taxon>
        <taxon>Actinomycetota</taxon>
        <taxon>Actinomycetes</taxon>
        <taxon>Kitasatosporales</taxon>
        <taxon>Streptomycetaceae</taxon>
        <taxon>Streptomyces</taxon>
    </lineage>
</organism>
<evidence type="ECO:0000256" key="2">
    <source>
        <dbReference type="ARBA" id="ARBA00023015"/>
    </source>
</evidence>
<accession>A0A918B506</accession>
<gene>
    <name evidence="6" type="ORF">GCM10010249_54720</name>
</gene>